<evidence type="ECO:0000313" key="2">
    <source>
        <dbReference type="Proteomes" id="UP000823842"/>
    </source>
</evidence>
<dbReference type="InterPro" id="IPR007344">
    <property type="entry name" value="GrpB/CoaE"/>
</dbReference>
<reference evidence="1" key="1">
    <citation type="journal article" date="2021" name="PeerJ">
        <title>Extensive microbial diversity within the chicken gut microbiome revealed by metagenomics and culture.</title>
        <authorList>
            <person name="Gilroy R."/>
            <person name="Ravi A."/>
            <person name="Getino M."/>
            <person name="Pursley I."/>
            <person name="Horton D.L."/>
            <person name="Alikhan N.F."/>
            <person name="Baker D."/>
            <person name="Gharbi K."/>
            <person name="Hall N."/>
            <person name="Watson M."/>
            <person name="Adriaenssens E.M."/>
            <person name="Foster-Nyarko E."/>
            <person name="Jarju S."/>
            <person name="Secka A."/>
            <person name="Antonio M."/>
            <person name="Oren A."/>
            <person name="Chaudhuri R.R."/>
            <person name="La Ragione R."/>
            <person name="Hildebrand F."/>
            <person name="Pallen M.J."/>
        </authorList>
    </citation>
    <scope>NUCLEOTIDE SEQUENCE</scope>
    <source>
        <strain evidence="1">ChiSjej1B19-5720</strain>
    </source>
</reference>
<reference evidence="1" key="2">
    <citation type="submission" date="2021-04" db="EMBL/GenBank/DDBJ databases">
        <authorList>
            <person name="Gilroy R."/>
        </authorList>
    </citation>
    <scope>NUCLEOTIDE SEQUENCE</scope>
    <source>
        <strain evidence="1">ChiSjej1B19-5720</strain>
    </source>
</reference>
<sequence length="184" mass="21124">MIGLKRGTVKLVPHQKEWVDSAGKIMEELRHLLGAAVTDIQHIGSTAIPSIHAKPIIDLAVAVRDLEDILPYVEVLKQHHIIFRGEIITGEILFVIGSDEVRTHHIHIVRWNGTEWNNYINFRDYLNAYPEKAVLYDTCKQRLAMRFSGDRKKYTAGKEETIQCLLEEARIWKSHQAALHLLES</sequence>
<dbReference type="PANTHER" id="PTHR34822:SF1">
    <property type="entry name" value="GRPB FAMILY PROTEIN"/>
    <property type="match status" value="1"/>
</dbReference>
<accession>A0A9D2LRM3</accession>
<name>A0A9D2LRM3_9FIRM</name>
<protein>
    <submittedName>
        <fullName evidence="1">GrpB family protein</fullName>
    </submittedName>
</protein>
<dbReference type="EMBL" id="DWYZ01000079">
    <property type="protein sequence ID" value="HJB27911.1"/>
    <property type="molecule type" value="Genomic_DNA"/>
</dbReference>
<gene>
    <name evidence="1" type="ORF">IAA06_03855</name>
</gene>
<proteinExistence type="predicted"/>
<dbReference type="AlphaFoldDB" id="A0A9D2LRM3"/>
<dbReference type="Proteomes" id="UP000823842">
    <property type="component" value="Unassembled WGS sequence"/>
</dbReference>
<dbReference type="Gene3D" id="3.30.460.10">
    <property type="entry name" value="Beta Polymerase, domain 2"/>
    <property type="match status" value="1"/>
</dbReference>
<evidence type="ECO:0000313" key="1">
    <source>
        <dbReference type="EMBL" id="HJB27911.1"/>
    </source>
</evidence>
<dbReference type="Pfam" id="PF04229">
    <property type="entry name" value="GrpB"/>
    <property type="match status" value="1"/>
</dbReference>
<dbReference type="SUPFAM" id="SSF81301">
    <property type="entry name" value="Nucleotidyltransferase"/>
    <property type="match status" value="1"/>
</dbReference>
<organism evidence="1 2">
    <name type="scientific">Candidatus Blautia faecavium</name>
    <dbReference type="NCBI Taxonomy" id="2838487"/>
    <lineage>
        <taxon>Bacteria</taxon>
        <taxon>Bacillati</taxon>
        <taxon>Bacillota</taxon>
        <taxon>Clostridia</taxon>
        <taxon>Lachnospirales</taxon>
        <taxon>Lachnospiraceae</taxon>
        <taxon>Blautia</taxon>
    </lineage>
</organism>
<dbReference type="PANTHER" id="PTHR34822">
    <property type="entry name" value="GRPB DOMAIN PROTEIN (AFU_ORTHOLOGUE AFUA_1G01530)"/>
    <property type="match status" value="1"/>
</dbReference>
<comment type="caution">
    <text evidence="1">The sequence shown here is derived from an EMBL/GenBank/DDBJ whole genome shotgun (WGS) entry which is preliminary data.</text>
</comment>
<dbReference type="InterPro" id="IPR043519">
    <property type="entry name" value="NT_sf"/>
</dbReference>